<reference evidence="4 5" key="1">
    <citation type="submission" date="2023-02" db="EMBL/GenBank/DDBJ databases">
        <title>LHISI_Scaffold_Assembly.</title>
        <authorList>
            <person name="Stuart O.P."/>
            <person name="Cleave R."/>
            <person name="Magrath M.J.L."/>
            <person name="Mikheyev A.S."/>
        </authorList>
    </citation>
    <scope>NUCLEOTIDE SEQUENCE [LARGE SCALE GENOMIC DNA]</scope>
    <source>
        <strain evidence="4">Daus_M_001</strain>
        <tissue evidence="4">Leg muscle</tissue>
    </source>
</reference>
<comment type="cofactor">
    <cofactor evidence="1">
        <name>a divalent metal cation</name>
        <dbReference type="ChEBI" id="CHEBI:60240"/>
    </cofactor>
</comment>
<protein>
    <recommendedName>
        <fullName evidence="3">DDE Tnp4 domain-containing protein</fullName>
    </recommendedName>
</protein>
<proteinExistence type="predicted"/>
<dbReference type="Proteomes" id="UP001159363">
    <property type="component" value="Chromosome 6"/>
</dbReference>
<dbReference type="EMBL" id="JARBHB010000007">
    <property type="protein sequence ID" value="KAJ8879344.1"/>
    <property type="molecule type" value="Genomic_DNA"/>
</dbReference>
<evidence type="ECO:0000256" key="2">
    <source>
        <dbReference type="ARBA" id="ARBA00022723"/>
    </source>
</evidence>
<keyword evidence="5" id="KW-1185">Reference proteome</keyword>
<evidence type="ECO:0000313" key="5">
    <source>
        <dbReference type="Proteomes" id="UP001159363"/>
    </source>
</evidence>
<name>A0ABQ9H4X7_9NEOP</name>
<evidence type="ECO:0000259" key="3">
    <source>
        <dbReference type="Pfam" id="PF13359"/>
    </source>
</evidence>
<organism evidence="4 5">
    <name type="scientific">Dryococelus australis</name>
    <dbReference type="NCBI Taxonomy" id="614101"/>
    <lineage>
        <taxon>Eukaryota</taxon>
        <taxon>Metazoa</taxon>
        <taxon>Ecdysozoa</taxon>
        <taxon>Arthropoda</taxon>
        <taxon>Hexapoda</taxon>
        <taxon>Insecta</taxon>
        <taxon>Pterygota</taxon>
        <taxon>Neoptera</taxon>
        <taxon>Polyneoptera</taxon>
        <taxon>Phasmatodea</taxon>
        <taxon>Verophasmatodea</taxon>
        <taxon>Anareolatae</taxon>
        <taxon>Phasmatidae</taxon>
        <taxon>Eurycanthinae</taxon>
        <taxon>Dryococelus</taxon>
    </lineage>
</organism>
<evidence type="ECO:0000313" key="4">
    <source>
        <dbReference type="EMBL" id="KAJ8879344.1"/>
    </source>
</evidence>
<sequence>MDWQKESRSRSNCNARKGTETSWKTPILSRISAKWMQKTFVCILEKVRPYIQKQNTIIMECISSKVSTLGKALKEKILNLPLPKGNVHVPFVIVADDDFPLSPNIMKPFAMKVSQARRTIENVFGILAQRYRTFQTIINVSVEKVELITLTYCVLHNFLRTTMMEENNALTEK</sequence>
<feature type="domain" description="DDE Tnp4" evidence="3">
    <location>
        <begin position="92"/>
        <end position="157"/>
    </location>
</feature>
<keyword evidence="2" id="KW-0479">Metal-binding</keyword>
<dbReference type="InterPro" id="IPR027806">
    <property type="entry name" value="HARBI1_dom"/>
</dbReference>
<comment type="caution">
    <text evidence="4">The sequence shown here is derived from an EMBL/GenBank/DDBJ whole genome shotgun (WGS) entry which is preliminary data.</text>
</comment>
<gene>
    <name evidence="4" type="ORF">PR048_019952</name>
</gene>
<accession>A0ABQ9H4X7</accession>
<dbReference type="Pfam" id="PF13359">
    <property type="entry name" value="DDE_Tnp_4"/>
    <property type="match status" value="1"/>
</dbReference>
<evidence type="ECO:0000256" key="1">
    <source>
        <dbReference type="ARBA" id="ARBA00001968"/>
    </source>
</evidence>